<dbReference type="PROSITE" id="PS50983">
    <property type="entry name" value="FE_B12_PBP"/>
    <property type="match status" value="1"/>
</dbReference>
<sequence length="292" mass="29992">MDKLILKCGALKFSAALVAALALGASPTWAEDTQRIISAGPGVTELIVALDKAEELVAVDSSSALPQGSKAKKLGYHRALSAEGMLAESPSVLIGTPVTGPKSAVELVEDAGVRVVILPDAQDGEGLLSNVDTLANLLGAGSRGEVLKTSLAASLDELTNAREALKGQQVSMLFLLVQPGRATRVGGSDTAVNMVIELAGGVNAADFGGYKTLSEEGILALEPDMILVSFRDPEQANNPKAAVLEALPLLEHLPAMAQDRVFHIPGTALMGGLGISAIAAAQDLSQSMSQLP</sequence>
<evidence type="ECO:0000256" key="1">
    <source>
        <dbReference type="SAM" id="SignalP"/>
    </source>
</evidence>
<dbReference type="InterPro" id="IPR050902">
    <property type="entry name" value="ABC_Transporter_SBP"/>
</dbReference>
<gene>
    <name evidence="3" type="ORF">L2725_08440</name>
</gene>
<dbReference type="Gene3D" id="3.40.50.1980">
    <property type="entry name" value="Nitrogenase molybdenum iron protein domain"/>
    <property type="match status" value="2"/>
</dbReference>
<reference evidence="3 4" key="1">
    <citation type="submission" date="2022-01" db="EMBL/GenBank/DDBJ databases">
        <title>Whole genome-based taxonomy of the Shewanellaceae.</title>
        <authorList>
            <person name="Martin-Rodriguez A.J."/>
        </authorList>
    </citation>
    <scope>NUCLEOTIDE SEQUENCE [LARGE SCALE GENOMIC DNA]</scope>
    <source>
        <strain evidence="3 4">DSM 21332</strain>
    </source>
</reference>
<evidence type="ECO:0000259" key="2">
    <source>
        <dbReference type="PROSITE" id="PS50983"/>
    </source>
</evidence>
<name>A0ABT0N6N8_9GAMM</name>
<accession>A0ABT0N6N8</accession>
<dbReference type="InterPro" id="IPR002491">
    <property type="entry name" value="ABC_transptr_periplasmic_BD"/>
</dbReference>
<dbReference type="SUPFAM" id="SSF53807">
    <property type="entry name" value="Helical backbone' metal receptor"/>
    <property type="match status" value="1"/>
</dbReference>
<protein>
    <submittedName>
        <fullName evidence="3">ABC transporter substrate-binding protein</fullName>
    </submittedName>
</protein>
<comment type="caution">
    <text evidence="3">The sequence shown here is derived from an EMBL/GenBank/DDBJ whole genome shotgun (WGS) entry which is preliminary data.</text>
</comment>
<keyword evidence="4" id="KW-1185">Reference proteome</keyword>
<evidence type="ECO:0000313" key="3">
    <source>
        <dbReference type="EMBL" id="MCL2913820.1"/>
    </source>
</evidence>
<evidence type="ECO:0000313" key="4">
    <source>
        <dbReference type="Proteomes" id="UP001202831"/>
    </source>
</evidence>
<dbReference type="PANTHER" id="PTHR30535:SF4">
    <property type="entry name" value="HEMIN-BINDING PERIPLASMIC PROTEIN HMUT"/>
    <property type="match status" value="1"/>
</dbReference>
<dbReference type="Proteomes" id="UP001202831">
    <property type="component" value="Unassembled WGS sequence"/>
</dbReference>
<feature type="chain" id="PRO_5046113149" evidence="1">
    <location>
        <begin position="31"/>
        <end position="292"/>
    </location>
</feature>
<dbReference type="RefSeq" id="WP_249248524.1">
    <property type="nucleotide sequence ID" value="NZ_JAKIKT010000002.1"/>
</dbReference>
<dbReference type="PANTHER" id="PTHR30535">
    <property type="entry name" value="VITAMIN B12-BINDING PROTEIN"/>
    <property type="match status" value="1"/>
</dbReference>
<keyword evidence="1" id="KW-0732">Signal</keyword>
<organism evidence="3 4">
    <name type="scientific">Shewanella corallii</name>
    <dbReference type="NCBI Taxonomy" id="560080"/>
    <lineage>
        <taxon>Bacteria</taxon>
        <taxon>Pseudomonadati</taxon>
        <taxon>Pseudomonadota</taxon>
        <taxon>Gammaproteobacteria</taxon>
        <taxon>Alteromonadales</taxon>
        <taxon>Shewanellaceae</taxon>
        <taxon>Shewanella</taxon>
    </lineage>
</organism>
<proteinExistence type="predicted"/>
<dbReference type="EMBL" id="JAKIKT010000002">
    <property type="protein sequence ID" value="MCL2913820.1"/>
    <property type="molecule type" value="Genomic_DNA"/>
</dbReference>
<dbReference type="Pfam" id="PF01497">
    <property type="entry name" value="Peripla_BP_2"/>
    <property type="match status" value="1"/>
</dbReference>
<feature type="signal peptide" evidence="1">
    <location>
        <begin position="1"/>
        <end position="30"/>
    </location>
</feature>
<feature type="domain" description="Fe/B12 periplasmic-binding" evidence="2">
    <location>
        <begin position="35"/>
        <end position="292"/>
    </location>
</feature>